<dbReference type="Proteomes" id="UP000280344">
    <property type="component" value="Chromosome"/>
</dbReference>
<dbReference type="AlphaFoldDB" id="A0A3Q9G6I5"/>
<dbReference type="RefSeq" id="WP_126703106.1">
    <property type="nucleotide sequence ID" value="NZ_CP034593.1"/>
</dbReference>
<keyword evidence="2" id="KW-1185">Reference proteome</keyword>
<accession>A0A3Q9G6I5</accession>
<dbReference type="OrthoDB" id="2223339at2"/>
<gene>
    <name evidence="1" type="ORF">EJ997_02030</name>
</gene>
<reference evidence="1 2" key="1">
    <citation type="submission" date="2018-12" db="EMBL/GenBank/DDBJ databases">
        <title>Complete genome sequence of Flaviflexus sp. H23T48.</title>
        <authorList>
            <person name="Bae J.-W."/>
            <person name="Lee J.-Y."/>
        </authorList>
    </citation>
    <scope>NUCLEOTIDE SEQUENCE [LARGE SCALE GENOMIC DNA]</scope>
    <source>
        <strain evidence="1 2">H23T48</strain>
    </source>
</reference>
<organism evidence="1 2">
    <name type="scientific">Flaviflexus ciconiae</name>
    <dbReference type="NCBI Taxonomy" id="2496867"/>
    <lineage>
        <taxon>Bacteria</taxon>
        <taxon>Bacillati</taxon>
        <taxon>Actinomycetota</taxon>
        <taxon>Actinomycetes</taxon>
        <taxon>Actinomycetales</taxon>
        <taxon>Actinomycetaceae</taxon>
        <taxon>Flaviflexus</taxon>
    </lineage>
</organism>
<name>A0A3Q9G6I5_9ACTO</name>
<proteinExistence type="predicted"/>
<evidence type="ECO:0000313" key="2">
    <source>
        <dbReference type="Proteomes" id="UP000280344"/>
    </source>
</evidence>
<evidence type="ECO:0000313" key="1">
    <source>
        <dbReference type="EMBL" id="AZQ76297.1"/>
    </source>
</evidence>
<protein>
    <submittedName>
        <fullName evidence="1">Uncharacterized protein</fullName>
    </submittedName>
</protein>
<dbReference type="EMBL" id="CP034593">
    <property type="protein sequence ID" value="AZQ76297.1"/>
    <property type="molecule type" value="Genomic_DNA"/>
</dbReference>
<sequence>MSSTATCEECGELFNVDELDDEYCESCADFLAAAGRAAMDPGGNGYDEYGVWDPSDLASRGLLNNWCGTQATGGDPQ</sequence>
<dbReference type="KEGG" id="flh:EJ997_02030"/>